<dbReference type="EMBL" id="QAPG01000032">
    <property type="protein sequence ID" value="TDZ36426.1"/>
    <property type="molecule type" value="Genomic_DNA"/>
</dbReference>
<reference evidence="2 3" key="1">
    <citation type="submission" date="2018-11" db="EMBL/GenBank/DDBJ databases">
        <title>Genome sequence and assembly of Colletotrichum spinosum.</title>
        <authorList>
            <person name="Gan P."/>
            <person name="Shirasu K."/>
        </authorList>
    </citation>
    <scope>NUCLEOTIDE SEQUENCE [LARGE SCALE GENOMIC DNA]</scope>
    <source>
        <strain evidence="2 3">CBS 515.97</strain>
    </source>
</reference>
<name>A0A4R8QHD1_9PEZI</name>
<feature type="region of interest" description="Disordered" evidence="1">
    <location>
        <begin position="351"/>
        <end position="377"/>
    </location>
</feature>
<dbReference type="Proteomes" id="UP000295083">
    <property type="component" value="Unassembled WGS sequence"/>
</dbReference>
<feature type="region of interest" description="Disordered" evidence="1">
    <location>
        <begin position="493"/>
        <end position="557"/>
    </location>
</feature>
<evidence type="ECO:0000313" key="2">
    <source>
        <dbReference type="EMBL" id="TDZ36426.1"/>
    </source>
</evidence>
<gene>
    <name evidence="2" type="ORF">C8035_v001766</name>
</gene>
<accession>A0A4R8QHD1</accession>
<sequence>MGSAAPNPIATITNNSGYDLDFYDIFRPSTDASTKGTLEYTLLASVPNGASAQKVQSIHFASQVQAMFTGKIDALNGNYYQQFPVAVLAVSPFEDPNVFTITGDMLQSTVDSFKFIKYAQANPSSQLANKFRTAIADEKNQKDAVNKFFKATASFLLCTMTTWTAVYAWQAQFTNPWQGTYYLYSLGSGSGSTSSTSGSSTSSGPALVATLAIKASAAAYSATLTMAGTNDENTSVGMAGDGTMQEQDLGTGNLSVALTPTWLNVNQTSHKDGKTVSNYVIGAAFTGTINGIKVAGNLNKLSTPSSSDTSMHAIMKNVANQFTVKNFEDFIGMMTGIGTLLIMHKDSKQAEMQRRNDVQRDATSRSDAQARESQVEAHYQTEELARLRAALERVDATVSRVEQGYKQLAQAQDIQNMQDAVRQQEKQLQEVLEAGSPSQATEEAAMNLQSASNELGKAADPATSAAARDAALADATTTLANTSANLQKEIQGPASQFPQEEEKALRETQEALDRVQEQAKAQEEKQKEQEEQNRNGVDEPVDESRFEDPEPHFEGRL</sequence>
<feature type="compositionally biased region" description="Basic and acidic residues" evidence="1">
    <location>
        <begin position="500"/>
        <end position="557"/>
    </location>
</feature>
<keyword evidence="3" id="KW-1185">Reference proteome</keyword>
<proteinExistence type="predicted"/>
<organism evidence="2 3">
    <name type="scientific">Colletotrichum spinosum</name>
    <dbReference type="NCBI Taxonomy" id="1347390"/>
    <lineage>
        <taxon>Eukaryota</taxon>
        <taxon>Fungi</taxon>
        <taxon>Dikarya</taxon>
        <taxon>Ascomycota</taxon>
        <taxon>Pezizomycotina</taxon>
        <taxon>Sordariomycetes</taxon>
        <taxon>Hypocreomycetidae</taxon>
        <taxon>Glomerellales</taxon>
        <taxon>Glomerellaceae</taxon>
        <taxon>Colletotrichum</taxon>
        <taxon>Colletotrichum orbiculare species complex</taxon>
    </lineage>
</organism>
<dbReference type="AlphaFoldDB" id="A0A4R8QHD1"/>
<evidence type="ECO:0000313" key="3">
    <source>
        <dbReference type="Proteomes" id="UP000295083"/>
    </source>
</evidence>
<evidence type="ECO:0000256" key="1">
    <source>
        <dbReference type="SAM" id="MobiDB-lite"/>
    </source>
</evidence>
<feature type="compositionally biased region" description="Polar residues" evidence="1">
    <location>
        <begin position="436"/>
        <end position="453"/>
    </location>
</feature>
<protein>
    <submittedName>
        <fullName evidence="2">Uncharacterized protein</fullName>
    </submittedName>
</protein>
<feature type="region of interest" description="Disordered" evidence="1">
    <location>
        <begin position="431"/>
        <end position="462"/>
    </location>
</feature>
<comment type="caution">
    <text evidence="2">The sequence shown here is derived from an EMBL/GenBank/DDBJ whole genome shotgun (WGS) entry which is preliminary data.</text>
</comment>